<feature type="region of interest" description="Disordered" evidence="4">
    <location>
        <begin position="166"/>
        <end position="195"/>
    </location>
</feature>
<dbReference type="GeneID" id="116215870"/>
<dbReference type="RefSeq" id="XP_031407528.1">
    <property type="nucleotide sequence ID" value="XM_031551668.1"/>
</dbReference>
<feature type="compositionally biased region" description="Basic and acidic residues" evidence="4">
    <location>
        <begin position="173"/>
        <end position="195"/>
    </location>
</feature>
<dbReference type="GO" id="GO:0005840">
    <property type="term" value="C:ribosome"/>
    <property type="evidence" value="ECO:0007669"/>
    <property type="project" value="UniProtKB-KW"/>
</dbReference>
<keyword evidence="7" id="KW-1185">Reference proteome</keyword>
<dbReference type="InterPro" id="IPR057268">
    <property type="entry name" value="Ribosomal_L18"/>
</dbReference>
<reference evidence="8" key="4">
    <citation type="submission" date="2025-04" db="UniProtKB">
        <authorList>
            <consortium name="RefSeq"/>
        </authorList>
    </citation>
    <scope>IDENTIFICATION</scope>
    <source>
        <tissue evidence="8">Leaf</tissue>
    </source>
</reference>
<dbReference type="GO" id="GO:0003735">
    <property type="term" value="F:structural constituent of ribosome"/>
    <property type="evidence" value="ECO:0007669"/>
    <property type="project" value="InterPro"/>
</dbReference>
<dbReference type="GO" id="GO:0006412">
    <property type="term" value="P:translation"/>
    <property type="evidence" value="ECO:0007669"/>
    <property type="project" value="InterPro"/>
</dbReference>
<name>A0A218WY51_PUNGR</name>
<evidence type="ECO:0000313" key="6">
    <source>
        <dbReference type="Proteomes" id="UP000197138"/>
    </source>
</evidence>
<evidence type="ECO:0000313" key="8">
    <source>
        <dbReference type="RefSeq" id="XP_031407528.1"/>
    </source>
</evidence>
<gene>
    <name evidence="8" type="primary">LOC116215870</name>
    <name evidence="5" type="ORF">CDL15_Pgr017675</name>
</gene>
<dbReference type="AlphaFoldDB" id="A0A218WY51"/>
<dbReference type="InterPro" id="IPR005484">
    <property type="entry name" value="Ribosomal_uL18_bac/plant/anim"/>
</dbReference>
<dbReference type="Pfam" id="PF00861">
    <property type="entry name" value="Ribosomal_L18p"/>
    <property type="match status" value="1"/>
</dbReference>
<reference evidence="5" key="2">
    <citation type="submission" date="2017-06" db="EMBL/GenBank/DDBJ databases">
        <title>The pomegranate genome and the genomics of punicalagin biosynthesis.</title>
        <authorList>
            <person name="Xu C."/>
        </authorList>
    </citation>
    <scope>NUCLEOTIDE SEQUENCE [LARGE SCALE GENOMIC DNA]</scope>
    <source>
        <tissue evidence="5">Fresh leaf</tissue>
    </source>
</reference>
<keyword evidence="2" id="KW-0689">Ribosomal protein</keyword>
<reference evidence="6" key="1">
    <citation type="journal article" date="2017" name="Plant J.">
        <title>The pomegranate (Punica granatum L.) genome and the genomics of punicalagin biosynthesis.</title>
        <authorList>
            <person name="Qin G."/>
            <person name="Xu C."/>
            <person name="Ming R."/>
            <person name="Tang H."/>
            <person name="Guyot R."/>
            <person name="Kramer E.M."/>
            <person name="Hu Y."/>
            <person name="Yi X."/>
            <person name="Qi Y."/>
            <person name="Xu X."/>
            <person name="Gao Z."/>
            <person name="Pan H."/>
            <person name="Jian J."/>
            <person name="Tian Y."/>
            <person name="Yue Z."/>
            <person name="Xu Y."/>
        </authorList>
    </citation>
    <scope>NUCLEOTIDE SEQUENCE [LARGE SCALE GENOMIC DNA]</scope>
    <source>
        <strain evidence="6">cv. Dabenzi</strain>
    </source>
</reference>
<dbReference type="GO" id="GO:1990904">
    <property type="term" value="C:ribonucleoprotein complex"/>
    <property type="evidence" value="ECO:0007669"/>
    <property type="project" value="UniProtKB-KW"/>
</dbReference>
<evidence type="ECO:0000256" key="4">
    <source>
        <dbReference type="SAM" id="MobiDB-lite"/>
    </source>
</evidence>
<dbReference type="CDD" id="cd00432">
    <property type="entry name" value="Ribosomal_L18_L5e"/>
    <property type="match status" value="1"/>
</dbReference>
<sequence>MALYCPRRVILLAGMLESWLGRRFCSRASVSLNEGIGKSEPGSPCDGPRKGNWSFAGTHLNLSPFFQGTEPPSGCYSIEVVDAEAWRVSAGLSQAWHGNTTGNSDGGNFIESVEEPAGHNETLSNEGGGGPDLDFDEIDNMRIRGSLFYKLDRASKEFEEYKFDFHRKKSPKHKEDPKGVNEKEDPIRNSPSKVEKLHNVKKLTTRDDRPWHLLDGSYEMGSSKEEEKRKLRVPTFNEVTGPYHEPFCLDIFISKASVRACIVHRVTSKVVVVAHSISKDMKFDLTSTRNARACQAVGEVLAQRALADDIYDVVYTPRRGELLEGKLGIVVQAIIENGVKVKLKLKQRKQKGGKRSS</sequence>
<dbReference type="GO" id="GO:0008097">
    <property type="term" value="F:5S rRNA binding"/>
    <property type="evidence" value="ECO:0007669"/>
    <property type="project" value="TreeGrafter"/>
</dbReference>
<organism evidence="5 6">
    <name type="scientific">Punica granatum</name>
    <name type="common">Pomegranate</name>
    <dbReference type="NCBI Taxonomy" id="22663"/>
    <lineage>
        <taxon>Eukaryota</taxon>
        <taxon>Viridiplantae</taxon>
        <taxon>Streptophyta</taxon>
        <taxon>Embryophyta</taxon>
        <taxon>Tracheophyta</taxon>
        <taxon>Spermatophyta</taxon>
        <taxon>Magnoliopsida</taxon>
        <taxon>eudicotyledons</taxon>
        <taxon>Gunneridae</taxon>
        <taxon>Pentapetalae</taxon>
        <taxon>rosids</taxon>
        <taxon>malvids</taxon>
        <taxon>Myrtales</taxon>
        <taxon>Lythraceae</taxon>
        <taxon>Punica</taxon>
    </lineage>
</organism>
<evidence type="ECO:0000313" key="5">
    <source>
        <dbReference type="EMBL" id="OWM77141.1"/>
    </source>
</evidence>
<dbReference type="PANTHER" id="PTHR12899">
    <property type="entry name" value="39S RIBOSOMAL PROTEIN L18, MITOCHONDRIAL"/>
    <property type="match status" value="1"/>
</dbReference>
<dbReference type="OrthoDB" id="1932324at2759"/>
<accession>A0A218WY51</accession>
<dbReference type="Proteomes" id="UP000197138">
    <property type="component" value="Unassembled WGS sequence"/>
</dbReference>
<evidence type="ECO:0000256" key="2">
    <source>
        <dbReference type="ARBA" id="ARBA00022980"/>
    </source>
</evidence>
<dbReference type="Gene3D" id="3.30.420.100">
    <property type="match status" value="1"/>
</dbReference>
<dbReference type="EMBL" id="MTKT01002718">
    <property type="protein sequence ID" value="OWM77141.1"/>
    <property type="molecule type" value="Genomic_DNA"/>
</dbReference>
<comment type="similarity">
    <text evidence="1">Belongs to the universal ribosomal protein uL18 family.</text>
</comment>
<evidence type="ECO:0000256" key="3">
    <source>
        <dbReference type="ARBA" id="ARBA00023274"/>
    </source>
</evidence>
<dbReference type="SUPFAM" id="SSF53137">
    <property type="entry name" value="Translational machinery components"/>
    <property type="match status" value="1"/>
</dbReference>
<reference evidence="7" key="3">
    <citation type="journal article" date="2020" name="Plant Biotechnol. J.">
        <title>The pomegranate (Punica granatum L.) draft genome dissects genetic divergence between soft- and hard-seeded cultivars.</title>
        <authorList>
            <person name="Luo X."/>
            <person name="Li H."/>
            <person name="Wu Z."/>
            <person name="Yao W."/>
            <person name="Zhao P."/>
            <person name="Cao D."/>
            <person name="Yu H."/>
            <person name="Li K."/>
            <person name="Poudel K."/>
            <person name="Zhao D."/>
            <person name="Zhang F."/>
            <person name="Xia X."/>
            <person name="Chen L."/>
            <person name="Wang Q."/>
            <person name="Jing D."/>
            <person name="Cao S."/>
        </authorList>
    </citation>
    <scope>NUCLEOTIDE SEQUENCE [LARGE SCALE GENOMIC DNA]</scope>
</reference>
<protein>
    <submittedName>
        <fullName evidence="8">Uncharacterized protein LOC116215870</fullName>
    </submittedName>
</protein>
<dbReference type="PANTHER" id="PTHR12899:SF7">
    <property type="entry name" value="EXPRESSED PROTEIN"/>
    <property type="match status" value="1"/>
</dbReference>
<evidence type="ECO:0000313" key="7">
    <source>
        <dbReference type="Proteomes" id="UP000515151"/>
    </source>
</evidence>
<evidence type="ECO:0000256" key="1">
    <source>
        <dbReference type="ARBA" id="ARBA00007116"/>
    </source>
</evidence>
<keyword evidence="3" id="KW-0687">Ribonucleoprotein</keyword>
<dbReference type="Proteomes" id="UP000515151">
    <property type="component" value="Chromosome 8"/>
</dbReference>
<proteinExistence type="inferred from homology"/>